<name>A0A1A9I512_9BACT</name>
<gene>
    <name evidence="1" type="ORF">A8C56_15210</name>
</gene>
<evidence type="ECO:0008006" key="3">
    <source>
        <dbReference type="Google" id="ProtNLM"/>
    </source>
</evidence>
<dbReference type="STRING" id="1176587.A8C56_15210"/>
<dbReference type="AlphaFoldDB" id="A0A1A9I512"/>
<sequence length="369" mass="41509">MTVYPLIIIAQDYKLTVILDSVPPYTADTAALFLAGNPNNWSPQADGYRFRIQEGRYRLVMDAVHGAIEFKITRGSWDQTETAGNGKSISNRVVQLQSDSVIHIAVEGWQDHFGKKEKMHTASKNVTVTEQFYMPQLKRHRTVRIYLPAGYNTDKKKRYPVLYLQDGQNVFDEFTSYAGEWDVDGFMDTTALPPSIVVAVDNGGDKRLDEYCPYPVKSIPGAEGNLYADFMVQTLKPYIDRQYRTLKSKPNTFIAGSSMGGLISFYTALQYPKIYGGVGVFSPSFWITEDKVYADIKKLGPALNSFIYFYVGLLEGDTMPNDLLKAMKDLAAVSKAELTAVIRSGGGHNEEAWRKEFPLFYQAVISKKK</sequence>
<protein>
    <recommendedName>
        <fullName evidence="3">Alpha/beta hydrolase</fullName>
    </recommendedName>
</protein>
<keyword evidence="2" id="KW-1185">Reference proteome</keyword>
<reference evidence="1 2" key="1">
    <citation type="submission" date="2016-05" db="EMBL/GenBank/DDBJ databases">
        <title>Niabella ginsenosidivorans BS26 whole genome sequencing.</title>
        <authorList>
            <person name="Im W.T."/>
            <person name="Siddiqi M.Z."/>
        </authorList>
    </citation>
    <scope>NUCLEOTIDE SEQUENCE [LARGE SCALE GENOMIC DNA]</scope>
    <source>
        <strain evidence="1 2">BS26</strain>
    </source>
</reference>
<dbReference type="Pfam" id="PF00756">
    <property type="entry name" value="Esterase"/>
    <property type="match status" value="1"/>
</dbReference>
<dbReference type="SUPFAM" id="SSF53474">
    <property type="entry name" value="alpha/beta-Hydrolases"/>
    <property type="match status" value="1"/>
</dbReference>
<dbReference type="EMBL" id="CP015772">
    <property type="protein sequence ID" value="ANH82139.1"/>
    <property type="molecule type" value="Genomic_DNA"/>
</dbReference>
<evidence type="ECO:0000313" key="1">
    <source>
        <dbReference type="EMBL" id="ANH82139.1"/>
    </source>
</evidence>
<dbReference type="Proteomes" id="UP000077667">
    <property type="component" value="Chromosome"/>
</dbReference>
<dbReference type="InterPro" id="IPR050583">
    <property type="entry name" value="Mycobacterial_A85_antigen"/>
</dbReference>
<dbReference type="Gene3D" id="3.40.50.1820">
    <property type="entry name" value="alpha/beta hydrolase"/>
    <property type="match status" value="1"/>
</dbReference>
<evidence type="ECO:0000313" key="2">
    <source>
        <dbReference type="Proteomes" id="UP000077667"/>
    </source>
</evidence>
<organism evidence="1 2">
    <name type="scientific">Niabella ginsenosidivorans</name>
    <dbReference type="NCBI Taxonomy" id="1176587"/>
    <lineage>
        <taxon>Bacteria</taxon>
        <taxon>Pseudomonadati</taxon>
        <taxon>Bacteroidota</taxon>
        <taxon>Chitinophagia</taxon>
        <taxon>Chitinophagales</taxon>
        <taxon>Chitinophagaceae</taxon>
        <taxon>Niabella</taxon>
    </lineage>
</organism>
<dbReference type="InterPro" id="IPR000801">
    <property type="entry name" value="Esterase-like"/>
</dbReference>
<accession>A0A1A9I512</accession>
<proteinExistence type="predicted"/>
<dbReference type="PANTHER" id="PTHR48098">
    <property type="entry name" value="ENTEROCHELIN ESTERASE-RELATED"/>
    <property type="match status" value="1"/>
</dbReference>
<dbReference type="KEGG" id="nia:A8C56_15210"/>
<dbReference type="PANTHER" id="PTHR48098:SF6">
    <property type="entry name" value="FERRI-BACILLIBACTIN ESTERASE BESA"/>
    <property type="match status" value="1"/>
</dbReference>
<dbReference type="InterPro" id="IPR029058">
    <property type="entry name" value="AB_hydrolase_fold"/>
</dbReference>